<reference evidence="6" key="1">
    <citation type="journal article" date="2014" name="Gene">
        <title>Genome-guided analysis of transformation efficiency and carbon dioxide assimilation by Moorella thermoacetica Y72.</title>
        <authorList>
            <person name="Tsukahara K."/>
            <person name="Kita A."/>
            <person name="Nakashimada Y."/>
            <person name="Hoshino T."/>
            <person name="Murakami K."/>
        </authorList>
    </citation>
    <scope>NUCLEOTIDE SEQUENCE [LARGE SCALE GENOMIC DNA]</scope>
    <source>
        <strain evidence="6">Y72</strain>
    </source>
</reference>
<dbReference type="InterPro" id="IPR002731">
    <property type="entry name" value="ATPase_BadF"/>
</dbReference>
<dbReference type="EMBL" id="DF238840">
    <property type="protein sequence ID" value="GAF27156.1"/>
    <property type="molecule type" value="Genomic_DNA"/>
</dbReference>
<dbReference type="RefSeq" id="WP_025774887.1">
    <property type="nucleotide sequence ID" value="NZ_DF238840.1"/>
</dbReference>
<dbReference type="SUPFAM" id="SSF53067">
    <property type="entry name" value="Actin-like ATPase domain"/>
    <property type="match status" value="1"/>
</dbReference>
<evidence type="ECO:0000313" key="6">
    <source>
        <dbReference type="EMBL" id="GAF27156.1"/>
    </source>
</evidence>
<dbReference type="InterPro" id="IPR008275">
    <property type="entry name" value="CoA_E_activase_dom"/>
</dbReference>
<evidence type="ECO:0000256" key="4">
    <source>
        <dbReference type="ARBA" id="ARBA00023014"/>
    </source>
</evidence>
<evidence type="ECO:0000256" key="3">
    <source>
        <dbReference type="ARBA" id="ARBA00023004"/>
    </source>
</evidence>
<protein>
    <submittedName>
        <fullName evidence="6">Activator of 2-hydroxyglutaryl-Coa dehydratase</fullName>
    </submittedName>
</protein>
<gene>
    <name evidence="6" type="ORF">MTY_2497</name>
</gene>
<dbReference type="Gene3D" id="3.30.420.40">
    <property type="match status" value="2"/>
</dbReference>
<dbReference type="AlphaFoldDB" id="A0A0S6UG32"/>
<evidence type="ECO:0000256" key="2">
    <source>
        <dbReference type="ARBA" id="ARBA00022723"/>
    </source>
</evidence>
<evidence type="ECO:0000259" key="5">
    <source>
        <dbReference type="Pfam" id="PF01869"/>
    </source>
</evidence>
<comment type="cofactor">
    <cofactor evidence="1">
        <name>[4Fe-4S] cluster</name>
        <dbReference type="ChEBI" id="CHEBI:49883"/>
    </cofactor>
</comment>
<keyword evidence="4" id="KW-0411">Iron-sulfur</keyword>
<dbReference type="NCBIfam" id="TIGR00241">
    <property type="entry name" value="CoA_E_activ"/>
    <property type="match status" value="1"/>
</dbReference>
<dbReference type="Pfam" id="PF01869">
    <property type="entry name" value="BcrAD_BadFG"/>
    <property type="match status" value="1"/>
</dbReference>
<dbReference type="Proteomes" id="UP000063718">
    <property type="component" value="Unassembled WGS sequence"/>
</dbReference>
<feature type="domain" description="ATPase BadF/BadG/BcrA/BcrD type" evidence="5">
    <location>
        <begin position="6"/>
        <end position="257"/>
    </location>
</feature>
<accession>A0A0S6UG32</accession>
<dbReference type="PANTHER" id="PTHR32329:SF7">
    <property type="entry name" value="ACTIVATOR OF 2-HYDROXYACYL-COA-HYDRATASE"/>
    <property type="match status" value="1"/>
</dbReference>
<keyword evidence="3" id="KW-0408">Iron</keyword>
<dbReference type="PANTHER" id="PTHR32329">
    <property type="entry name" value="BIFUNCTIONAL PROTEIN [INCLUDES 2-HYDROXYACYL-COA DEHYDRATASE (N-TER) AND ITS ACTIVATOR DOMAIN (C_TERM)-RELATED"/>
    <property type="match status" value="1"/>
</dbReference>
<dbReference type="GO" id="GO:0051536">
    <property type="term" value="F:iron-sulfur cluster binding"/>
    <property type="evidence" value="ECO:0007669"/>
    <property type="project" value="UniProtKB-KW"/>
</dbReference>
<evidence type="ECO:0000256" key="1">
    <source>
        <dbReference type="ARBA" id="ARBA00001966"/>
    </source>
</evidence>
<organism evidence="6">
    <name type="scientific">Moorella thermoacetica Y72</name>
    <dbReference type="NCBI Taxonomy" id="1325331"/>
    <lineage>
        <taxon>Bacteria</taxon>
        <taxon>Bacillati</taxon>
        <taxon>Bacillota</taxon>
        <taxon>Clostridia</taxon>
        <taxon>Neomoorellales</taxon>
        <taxon>Neomoorellaceae</taxon>
        <taxon>Neomoorella</taxon>
    </lineage>
</organism>
<dbReference type="InterPro" id="IPR051805">
    <property type="entry name" value="Dehydratase_Activator_Redct"/>
</dbReference>
<sequence>MTSIYLGIDVGSVSTNVIALDIDGNLLASVYLRTRGQPIPAIQEGLREIRATLGREVTVAGVGTTGSGRGLAAVMTGADVVKNEITAHAVAASQVVPGVQTVLEIGGQDSKIIILRQGVVTDFAMNTVCAAGTGSFLDQQAARLGIPIEDFGRLALGAKNPVRIAGRCAVFAESDMIHKQQQGHPLDDIVAGLCEALVRNYLNNVGKGKEILPPVVFQGGVAANAGMRQAFSRALGTEVIVPEHYGVMGAYGAALLAREARPKTSAFRGFELTERDFRTGGFECRGCANHCEVVELREGKEVLARWGDRCGKWSNAVAV</sequence>
<dbReference type="CDD" id="cd24035">
    <property type="entry name" value="ASKHA_NBD_O66634-like_rpt2"/>
    <property type="match status" value="1"/>
</dbReference>
<proteinExistence type="predicted"/>
<dbReference type="InterPro" id="IPR043129">
    <property type="entry name" value="ATPase_NBD"/>
</dbReference>
<name>A0A0S6UG32_NEOTH</name>
<dbReference type="GO" id="GO:0046872">
    <property type="term" value="F:metal ion binding"/>
    <property type="evidence" value="ECO:0007669"/>
    <property type="project" value="UniProtKB-KW"/>
</dbReference>
<keyword evidence="2" id="KW-0479">Metal-binding</keyword>